<gene>
    <name evidence="1" type="ORF">ALC53_07860</name>
</gene>
<evidence type="ECO:0000313" key="2">
    <source>
        <dbReference type="Proteomes" id="UP000078540"/>
    </source>
</evidence>
<reference evidence="1 2" key="1">
    <citation type="submission" date="2015-09" db="EMBL/GenBank/DDBJ databases">
        <title>Atta colombica WGS genome.</title>
        <authorList>
            <person name="Nygaard S."/>
            <person name="Hu H."/>
            <person name="Boomsma J."/>
            <person name="Zhang G."/>
        </authorList>
    </citation>
    <scope>NUCLEOTIDE SEQUENCE [LARGE SCALE GENOMIC DNA]</scope>
    <source>
        <strain evidence="1">Treedump-2</strain>
        <tissue evidence="1">Whole body</tissue>
    </source>
</reference>
<dbReference type="EMBL" id="KQ976530">
    <property type="protein sequence ID" value="KYM81697.1"/>
    <property type="molecule type" value="Genomic_DNA"/>
</dbReference>
<evidence type="ECO:0000313" key="1">
    <source>
        <dbReference type="EMBL" id="KYM81697.1"/>
    </source>
</evidence>
<dbReference type="AlphaFoldDB" id="A0A195BBV2"/>
<dbReference type="Proteomes" id="UP000078540">
    <property type="component" value="Unassembled WGS sequence"/>
</dbReference>
<sequence length="135" mass="14825">MVHESTRGIAIHKLAGYQKPRKPLCNEEAGIAIELVLRELEMLTDENTLLSKKSLYGFQNAINKCKIDVIGTLNRQRDVLRCDVSTPRRVGAASGVRQQYLRIVADTPRRYGATTAASIVALPPSPADGRPSGRL</sequence>
<keyword evidence="2" id="KW-1185">Reference proteome</keyword>
<accession>A0A195BBV2</accession>
<protein>
    <submittedName>
        <fullName evidence="1">Uncharacterized protein</fullName>
    </submittedName>
</protein>
<name>A0A195BBV2_9HYME</name>
<proteinExistence type="predicted"/>
<organism evidence="1 2">
    <name type="scientific">Atta colombica</name>
    <dbReference type="NCBI Taxonomy" id="520822"/>
    <lineage>
        <taxon>Eukaryota</taxon>
        <taxon>Metazoa</taxon>
        <taxon>Ecdysozoa</taxon>
        <taxon>Arthropoda</taxon>
        <taxon>Hexapoda</taxon>
        <taxon>Insecta</taxon>
        <taxon>Pterygota</taxon>
        <taxon>Neoptera</taxon>
        <taxon>Endopterygota</taxon>
        <taxon>Hymenoptera</taxon>
        <taxon>Apocrita</taxon>
        <taxon>Aculeata</taxon>
        <taxon>Formicoidea</taxon>
        <taxon>Formicidae</taxon>
        <taxon>Myrmicinae</taxon>
        <taxon>Atta</taxon>
    </lineage>
</organism>